<name>A0AA38BM54_TAXCH</name>
<comment type="caution">
    <text evidence="1">The sequence shown here is derived from an EMBL/GenBank/DDBJ whole genome shotgun (WGS) entry which is preliminary data.</text>
</comment>
<evidence type="ECO:0000313" key="2">
    <source>
        <dbReference type="Proteomes" id="UP000824469"/>
    </source>
</evidence>
<feature type="non-terminal residue" evidence="1">
    <location>
        <position position="1"/>
    </location>
</feature>
<organism evidence="1 2">
    <name type="scientific">Taxus chinensis</name>
    <name type="common">Chinese yew</name>
    <name type="synonym">Taxus wallichiana var. chinensis</name>
    <dbReference type="NCBI Taxonomy" id="29808"/>
    <lineage>
        <taxon>Eukaryota</taxon>
        <taxon>Viridiplantae</taxon>
        <taxon>Streptophyta</taxon>
        <taxon>Embryophyta</taxon>
        <taxon>Tracheophyta</taxon>
        <taxon>Spermatophyta</taxon>
        <taxon>Pinopsida</taxon>
        <taxon>Pinidae</taxon>
        <taxon>Conifers II</taxon>
        <taxon>Cupressales</taxon>
        <taxon>Taxaceae</taxon>
        <taxon>Taxus</taxon>
    </lineage>
</organism>
<protein>
    <submittedName>
        <fullName evidence="1">Uncharacterized protein</fullName>
    </submittedName>
</protein>
<dbReference type="AlphaFoldDB" id="A0AA38BM54"/>
<accession>A0AA38BM54</accession>
<sequence length="97" mass="11468">GYEYEKEECNNGRVLESEDDGINLDTLLMVMEDKIISKGKHQDDADDSDEEEEEIKFKVEYENVLEEMNLQKKKNQKLKITLKEDEFHISLLENRLS</sequence>
<dbReference type="EMBL" id="JAHRHJ020003813">
    <property type="protein sequence ID" value="KAH9287550.1"/>
    <property type="molecule type" value="Genomic_DNA"/>
</dbReference>
<reference evidence="1 2" key="1">
    <citation type="journal article" date="2021" name="Nat. Plants">
        <title>The Taxus genome provides insights into paclitaxel biosynthesis.</title>
        <authorList>
            <person name="Xiong X."/>
            <person name="Gou J."/>
            <person name="Liao Q."/>
            <person name="Li Y."/>
            <person name="Zhou Q."/>
            <person name="Bi G."/>
            <person name="Li C."/>
            <person name="Du R."/>
            <person name="Wang X."/>
            <person name="Sun T."/>
            <person name="Guo L."/>
            <person name="Liang H."/>
            <person name="Lu P."/>
            <person name="Wu Y."/>
            <person name="Zhang Z."/>
            <person name="Ro D.K."/>
            <person name="Shang Y."/>
            <person name="Huang S."/>
            <person name="Yan J."/>
        </authorList>
    </citation>
    <scope>NUCLEOTIDE SEQUENCE [LARGE SCALE GENOMIC DNA]</scope>
    <source>
        <strain evidence="1">Ta-2019</strain>
    </source>
</reference>
<evidence type="ECO:0000313" key="1">
    <source>
        <dbReference type="EMBL" id="KAH9287550.1"/>
    </source>
</evidence>
<keyword evidence="2" id="KW-1185">Reference proteome</keyword>
<dbReference type="Proteomes" id="UP000824469">
    <property type="component" value="Unassembled WGS sequence"/>
</dbReference>
<proteinExistence type="predicted"/>
<feature type="non-terminal residue" evidence="1">
    <location>
        <position position="97"/>
    </location>
</feature>
<gene>
    <name evidence="1" type="ORF">KI387_031667</name>
</gene>